<keyword evidence="4 8" id="KW-0812">Transmembrane</keyword>
<dbReference type="RefSeq" id="WP_382405834.1">
    <property type="nucleotide sequence ID" value="NZ_JBHSGU010000002.1"/>
</dbReference>
<evidence type="ECO:0000256" key="4">
    <source>
        <dbReference type="ARBA" id="ARBA00022692"/>
    </source>
</evidence>
<feature type="compositionally biased region" description="Basic and acidic residues" evidence="10">
    <location>
        <begin position="46"/>
        <end position="55"/>
    </location>
</feature>
<feature type="region of interest" description="Disordered" evidence="10">
    <location>
        <begin position="36"/>
        <end position="57"/>
    </location>
</feature>
<dbReference type="SUPFAM" id="SSF64383">
    <property type="entry name" value="Cell-division protein ZipA, C-terminal domain"/>
    <property type="match status" value="1"/>
</dbReference>
<keyword evidence="2 8" id="KW-0997">Cell inner membrane</keyword>
<feature type="compositionally biased region" description="Basic and acidic residues" evidence="10">
    <location>
        <begin position="354"/>
        <end position="377"/>
    </location>
</feature>
<organism evidence="12 13">
    <name type="scientific">Glaciecola siphonariae</name>
    <dbReference type="NCBI Taxonomy" id="521012"/>
    <lineage>
        <taxon>Bacteria</taxon>
        <taxon>Pseudomonadati</taxon>
        <taxon>Pseudomonadota</taxon>
        <taxon>Gammaproteobacteria</taxon>
        <taxon>Alteromonadales</taxon>
        <taxon>Alteromonadaceae</taxon>
        <taxon>Glaciecola</taxon>
    </lineage>
</organism>
<dbReference type="InterPro" id="IPR007449">
    <property type="entry name" value="ZipA_FtsZ-bd_C"/>
</dbReference>
<accession>A0ABV9LRG9</accession>
<dbReference type="InterPro" id="IPR011919">
    <property type="entry name" value="Cell_div_ZipA"/>
</dbReference>
<dbReference type="PANTHER" id="PTHR38685">
    <property type="entry name" value="CELL DIVISION PROTEIN ZIPA"/>
    <property type="match status" value="1"/>
</dbReference>
<evidence type="ECO:0000256" key="9">
    <source>
        <dbReference type="RuleBase" id="RU003612"/>
    </source>
</evidence>
<dbReference type="GO" id="GO:0051301">
    <property type="term" value="P:cell division"/>
    <property type="evidence" value="ECO:0007669"/>
    <property type="project" value="UniProtKB-KW"/>
</dbReference>
<dbReference type="NCBIfam" id="TIGR02205">
    <property type="entry name" value="septum_zipA"/>
    <property type="match status" value="1"/>
</dbReference>
<feature type="compositionally biased region" description="Basic and acidic residues" evidence="10">
    <location>
        <begin position="157"/>
        <end position="171"/>
    </location>
</feature>
<feature type="domain" description="ZipA C-terminal FtsZ-binding" evidence="11">
    <location>
        <begin position="387"/>
        <end position="517"/>
    </location>
</feature>
<evidence type="ECO:0000256" key="7">
    <source>
        <dbReference type="ARBA" id="ARBA00023306"/>
    </source>
</evidence>
<dbReference type="PANTHER" id="PTHR38685:SF1">
    <property type="entry name" value="CELL DIVISION PROTEIN ZIPA"/>
    <property type="match status" value="1"/>
</dbReference>
<evidence type="ECO:0000313" key="12">
    <source>
        <dbReference type="EMBL" id="MFC4699097.1"/>
    </source>
</evidence>
<feature type="transmembrane region" description="Helical" evidence="8">
    <location>
        <begin position="7"/>
        <end position="26"/>
    </location>
</feature>
<comment type="function">
    <text evidence="8 9">Essential cell division protein that stabilizes the FtsZ protofilaments by cross-linking them and that serves as a cytoplasmic membrane anchor for the Z ring. Also required for the recruitment to the septal ring of downstream cell division proteins.</text>
</comment>
<evidence type="ECO:0000256" key="3">
    <source>
        <dbReference type="ARBA" id="ARBA00022618"/>
    </source>
</evidence>
<evidence type="ECO:0000256" key="6">
    <source>
        <dbReference type="ARBA" id="ARBA00023136"/>
    </source>
</evidence>
<evidence type="ECO:0000256" key="10">
    <source>
        <dbReference type="SAM" id="MobiDB-lite"/>
    </source>
</evidence>
<feature type="region of interest" description="Disordered" evidence="10">
    <location>
        <begin position="157"/>
        <end position="310"/>
    </location>
</feature>
<keyword evidence="7 8" id="KW-0131">Cell cycle</keyword>
<protein>
    <recommendedName>
        <fullName evidence="8 9">Cell division protein ZipA</fullName>
    </recommendedName>
</protein>
<name>A0ABV9LRG9_9ALTE</name>
<keyword evidence="5 8" id="KW-1133">Transmembrane helix</keyword>
<proteinExistence type="inferred from homology"/>
<keyword evidence="3 8" id="KW-0132">Cell division</keyword>
<keyword evidence="6 8" id="KW-0472">Membrane</keyword>
<evidence type="ECO:0000259" key="11">
    <source>
        <dbReference type="SMART" id="SM00771"/>
    </source>
</evidence>
<feature type="region of interest" description="Disordered" evidence="10">
    <location>
        <begin position="95"/>
        <end position="125"/>
    </location>
</feature>
<comment type="subcellular location">
    <subcellularLocation>
        <location evidence="8">Cell inner membrane</location>
        <topology evidence="8">Single-pass type I membrane protein</topology>
    </subcellularLocation>
    <text evidence="8">Localizes to the Z ring in an FtsZ-dependent manner.</text>
</comment>
<gene>
    <name evidence="8 12" type="primary">zipA</name>
    <name evidence="12" type="ORF">ACFO4O_02880</name>
</gene>
<dbReference type="HAMAP" id="MF_00509">
    <property type="entry name" value="ZipA"/>
    <property type="match status" value="1"/>
</dbReference>
<evidence type="ECO:0000256" key="8">
    <source>
        <dbReference type="HAMAP-Rule" id="MF_00509"/>
    </source>
</evidence>
<sequence>MQEELRIAFFVIGIVFIVGILLHGAWTIRKNKKQNRPNTFQAARASEPRFERASDSELDDVDDFAEAGDADDIYDDVGVGQARVISRTESVHGDKDVAFGANPNVNLDTGYESNSDLSTDKSETKSVPILSAQDLVHSPLSPSVDDSSEADHVNKTAIEPDIKDLNDKHEPVSSSNLTAEDGRQSPVYSGVVTQPKPGFSKPTKPIDEGLDSQKIPEPPGFLLKKGELGASVGAADTSGDQNIKAQTSDDDTDVHLDTRPDTNAHPDPQTQPQAQLEPAPDFALDVQEGPDKPKDNVDASDTPKGVEKELSFAEQAKRFVTRRKKTVAEKIRKEPVVKANAKNSEDQMRIDFESASRVENTREEPRLDKETVLEDKPSSNTNEAAPQNDVLVLNVRASNDNPISGAALLPMLLTLGFKFGEHDIFHRHVNTNGKGPILFSLTNMFKPGVFDIDNIENFTTYGVSLFMMLPIEGDAQQVFNMMHNAARKIAEEFDCKILDANKVLISKQSLQQYSERIREFERRRLSR</sequence>
<feature type="region of interest" description="Disordered" evidence="10">
    <location>
        <begin position="354"/>
        <end position="385"/>
    </location>
</feature>
<feature type="compositionally biased region" description="Polar residues" evidence="10">
    <location>
        <begin position="103"/>
        <end position="117"/>
    </location>
</feature>
<comment type="similarity">
    <text evidence="8 9">Belongs to the ZipA family.</text>
</comment>
<evidence type="ECO:0000256" key="2">
    <source>
        <dbReference type="ARBA" id="ARBA00022519"/>
    </source>
</evidence>
<comment type="subunit">
    <text evidence="8">Interacts with FtsZ via their C-terminal domains.</text>
</comment>
<comment type="caution">
    <text evidence="12">The sequence shown here is derived from an EMBL/GenBank/DDBJ whole genome shotgun (WGS) entry which is preliminary data.</text>
</comment>
<dbReference type="Gene3D" id="3.30.1400.10">
    <property type="entry name" value="ZipA, C-terminal FtsZ-binding domain"/>
    <property type="match status" value="1"/>
</dbReference>
<dbReference type="SMART" id="SM00771">
    <property type="entry name" value="ZipA_C"/>
    <property type="match status" value="1"/>
</dbReference>
<dbReference type="Proteomes" id="UP001595897">
    <property type="component" value="Unassembled WGS sequence"/>
</dbReference>
<keyword evidence="1 8" id="KW-1003">Cell membrane</keyword>
<keyword evidence="13" id="KW-1185">Reference proteome</keyword>
<evidence type="ECO:0000256" key="1">
    <source>
        <dbReference type="ARBA" id="ARBA00022475"/>
    </source>
</evidence>
<evidence type="ECO:0000313" key="13">
    <source>
        <dbReference type="Proteomes" id="UP001595897"/>
    </source>
</evidence>
<evidence type="ECO:0000256" key="5">
    <source>
        <dbReference type="ARBA" id="ARBA00022989"/>
    </source>
</evidence>
<dbReference type="InterPro" id="IPR036765">
    <property type="entry name" value="ZipA_FtsZ-bd_C_sf"/>
</dbReference>
<dbReference type="Pfam" id="PF04354">
    <property type="entry name" value="ZipA_C"/>
    <property type="match status" value="1"/>
</dbReference>
<dbReference type="EMBL" id="JBHSGU010000002">
    <property type="protein sequence ID" value="MFC4699097.1"/>
    <property type="molecule type" value="Genomic_DNA"/>
</dbReference>
<feature type="compositionally biased region" description="Basic and acidic residues" evidence="10">
    <location>
        <begin position="253"/>
        <end position="264"/>
    </location>
</feature>
<reference evidence="13" key="1">
    <citation type="journal article" date="2019" name="Int. J. Syst. Evol. Microbiol.">
        <title>The Global Catalogue of Microorganisms (GCM) 10K type strain sequencing project: providing services to taxonomists for standard genome sequencing and annotation.</title>
        <authorList>
            <consortium name="The Broad Institute Genomics Platform"/>
            <consortium name="The Broad Institute Genome Sequencing Center for Infectious Disease"/>
            <person name="Wu L."/>
            <person name="Ma J."/>
        </authorList>
    </citation>
    <scope>NUCLEOTIDE SEQUENCE [LARGE SCALE GENOMIC DNA]</scope>
    <source>
        <strain evidence="13">KACC 12507</strain>
    </source>
</reference>